<gene>
    <name evidence="2" type="ORF">HNV10_10125</name>
</gene>
<keyword evidence="2" id="KW-0378">Hydrolase</keyword>
<sequence length="284" mass="32077">MFFKSKEGKEKILKLYNQKLNQLNIDYSEKLLKTKFGNTNIIITGDTKQPPLVLVHGTGGCAPLILESFPNLSSKYCVYAIDVLAQPNKSAEQSLDIKSLDYGEWLLEVVIKLGLKDVTLVGFSFGGLISLKALEYSEILIKEVFLIAPVYIVNGNPLINLWKMFIPLKKFIKTGNKQKIIKVMNVLFTEYDDFAQEFLTTTFLNCNMDFSPLPIIAKKSAQQIETPITIFACKNDIMFPGEKMIKRAKKVLPSLNNSVLLENSKHVPSRNNFSLIEKGILKDF</sequence>
<protein>
    <submittedName>
        <fullName evidence="2">Alpha/beta hydrolase</fullName>
    </submittedName>
</protein>
<dbReference type="RefSeq" id="WP_173301233.1">
    <property type="nucleotide sequence ID" value="NZ_JABRWQ010000004.1"/>
</dbReference>
<dbReference type="PANTHER" id="PTHR46438">
    <property type="entry name" value="ALPHA/BETA-HYDROLASES SUPERFAMILY PROTEIN"/>
    <property type="match status" value="1"/>
</dbReference>
<dbReference type="InterPro" id="IPR029058">
    <property type="entry name" value="AB_hydrolase_fold"/>
</dbReference>
<dbReference type="EMBL" id="JABRWQ010000004">
    <property type="protein sequence ID" value="NRD23598.1"/>
    <property type="molecule type" value="Genomic_DNA"/>
</dbReference>
<reference evidence="2 3" key="1">
    <citation type="journal article" date="2015" name="Int. J. Syst. Evol. Microbiol.">
        <title>Winogradskyella litoriviva sp. nov., isolated from coastal seawater.</title>
        <authorList>
            <person name="Nedashkovskaya O.I."/>
            <person name="Kukhlevskiy A.D."/>
            <person name="Zhukova N.V."/>
            <person name="Kim S.J."/>
            <person name="Rhee S.K."/>
            <person name="Mikhailov V.V."/>
        </authorList>
    </citation>
    <scope>NUCLEOTIDE SEQUENCE [LARGE SCALE GENOMIC DNA]</scope>
    <source>
        <strain evidence="2 3">KMM6491</strain>
    </source>
</reference>
<dbReference type="PANTHER" id="PTHR46438:SF11">
    <property type="entry name" value="LIPASE-RELATED"/>
    <property type="match status" value="1"/>
</dbReference>
<dbReference type="InterPro" id="IPR000073">
    <property type="entry name" value="AB_hydrolase_1"/>
</dbReference>
<accession>A0ABX2E5C1</accession>
<comment type="caution">
    <text evidence="2">The sequence shown here is derived from an EMBL/GenBank/DDBJ whole genome shotgun (WGS) entry which is preliminary data.</text>
</comment>
<name>A0ABX2E5C1_9FLAO</name>
<organism evidence="2 3">
    <name type="scientific">Winogradskyella litoriviva</name>
    <dbReference type="NCBI Taxonomy" id="1220182"/>
    <lineage>
        <taxon>Bacteria</taxon>
        <taxon>Pseudomonadati</taxon>
        <taxon>Bacteroidota</taxon>
        <taxon>Flavobacteriia</taxon>
        <taxon>Flavobacteriales</taxon>
        <taxon>Flavobacteriaceae</taxon>
        <taxon>Winogradskyella</taxon>
    </lineage>
</organism>
<dbReference type="Pfam" id="PF00561">
    <property type="entry name" value="Abhydrolase_1"/>
    <property type="match status" value="1"/>
</dbReference>
<dbReference type="Gene3D" id="3.40.50.1820">
    <property type="entry name" value="alpha/beta hydrolase"/>
    <property type="match status" value="1"/>
</dbReference>
<dbReference type="GO" id="GO:0016787">
    <property type="term" value="F:hydrolase activity"/>
    <property type="evidence" value="ECO:0007669"/>
    <property type="project" value="UniProtKB-KW"/>
</dbReference>
<dbReference type="SUPFAM" id="SSF53474">
    <property type="entry name" value="alpha/beta-Hydrolases"/>
    <property type="match status" value="1"/>
</dbReference>
<evidence type="ECO:0000259" key="1">
    <source>
        <dbReference type="Pfam" id="PF00561"/>
    </source>
</evidence>
<evidence type="ECO:0000313" key="3">
    <source>
        <dbReference type="Proteomes" id="UP000805085"/>
    </source>
</evidence>
<feature type="domain" description="AB hydrolase-1" evidence="1">
    <location>
        <begin position="50"/>
        <end position="164"/>
    </location>
</feature>
<dbReference type="Proteomes" id="UP000805085">
    <property type="component" value="Unassembled WGS sequence"/>
</dbReference>
<keyword evidence="3" id="KW-1185">Reference proteome</keyword>
<proteinExistence type="predicted"/>
<evidence type="ECO:0000313" key="2">
    <source>
        <dbReference type="EMBL" id="NRD23598.1"/>
    </source>
</evidence>